<sequence length="246" mass="27582">MCDNSCLNNNKPTDKCKYFERKALKLSQIAEALGVKAAKKAKEARVLGMEAKNCMRCAYEKFAKAQALFNEGNEILSKCQCLSKKAAIFNYKAVKCYANCPVSCFENCRQLRCNASLLNKKCYFLRCEGTKVLAKAAEVQNEAICYQTKAIEYMEAEKTAWKEYADLVNESQCCYEKAAYFSNKAMNCYAYVKGSSSNPCGGCNGCENVPTPYSNVEFNETFEENFESSDYVSSVFENINNTGCTK</sequence>
<accession>A0A1M5U7H9</accession>
<evidence type="ECO:0000313" key="1">
    <source>
        <dbReference type="EMBL" id="SHH58851.1"/>
    </source>
</evidence>
<organism evidence="1 2">
    <name type="scientific">Clostridium collagenovorans DSM 3089</name>
    <dbReference type="NCBI Taxonomy" id="1121306"/>
    <lineage>
        <taxon>Bacteria</taxon>
        <taxon>Bacillati</taxon>
        <taxon>Bacillota</taxon>
        <taxon>Clostridia</taxon>
        <taxon>Eubacteriales</taxon>
        <taxon>Clostridiaceae</taxon>
        <taxon>Clostridium</taxon>
    </lineage>
</organism>
<proteinExistence type="predicted"/>
<evidence type="ECO:0000313" key="2">
    <source>
        <dbReference type="Proteomes" id="UP000184526"/>
    </source>
</evidence>
<keyword evidence="2" id="KW-1185">Reference proteome</keyword>
<dbReference type="Proteomes" id="UP000184526">
    <property type="component" value="Unassembled WGS sequence"/>
</dbReference>
<reference evidence="1 2" key="1">
    <citation type="submission" date="2016-11" db="EMBL/GenBank/DDBJ databases">
        <authorList>
            <person name="Jaros S."/>
            <person name="Januszkiewicz K."/>
            <person name="Wedrychowicz H."/>
        </authorList>
    </citation>
    <scope>NUCLEOTIDE SEQUENCE [LARGE SCALE GENOMIC DNA]</scope>
    <source>
        <strain evidence="1 2">DSM 3089</strain>
    </source>
</reference>
<dbReference type="RefSeq" id="WP_072830399.1">
    <property type="nucleotide sequence ID" value="NZ_FQXP01000003.1"/>
</dbReference>
<protein>
    <submittedName>
        <fullName evidence="1">Uncharacterized protein</fullName>
    </submittedName>
</protein>
<dbReference type="EMBL" id="FQXP01000003">
    <property type="protein sequence ID" value="SHH58851.1"/>
    <property type="molecule type" value="Genomic_DNA"/>
</dbReference>
<gene>
    <name evidence="1" type="ORF">SAMN02745196_00874</name>
</gene>
<dbReference type="STRING" id="1121306.SAMN02745196_00874"/>
<dbReference type="AlphaFoldDB" id="A0A1M5U7H9"/>
<name>A0A1M5U7H9_9CLOT</name>